<name>A0A067KX72_JATCU</name>
<dbReference type="EMBL" id="KK914435">
    <property type="protein sequence ID" value="KDP36459.1"/>
    <property type="molecule type" value="Genomic_DNA"/>
</dbReference>
<organism evidence="1 2">
    <name type="scientific">Jatropha curcas</name>
    <name type="common">Barbados nut</name>
    <dbReference type="NCBI Taxonomy" id="180498"/>
    <lineage>
        <taxon>Eukaryota</taxon>
        <taxon>Viridiplantae</taxon>
        <taxon>Streptophyta</taxon>
        <taxon>Embryophyta</taxon>
        <taxon>Tracheophyta</taxon>
        <taxon>Spermatophyta</taxon>
        <taxon>Magnoliopsida</taxon>
        <taxon>eudicotyledons</taxon>
        <taxon>Gunneridae</taxon>
        <taxon>Pentapetalae</taxon>
        <taxon>rosids</taxon>
        <taxon>fabids</taxon>
        <taxon>Malpighiales</taxon>
        <taxon>Euphorbiaceae</taxon>
        <taxon>Crotonoideae</taxon>
        <taxon>Jatropheae</taxon>
        <taxon>Jatropha</taxon>
    </lineage>
</organism>
<dbReference type="Proteomes" id="UP000027138">
    <property type="component" value="Unassembled WGS sequence"/>
</dbReference>
<evidence type="ECO:0000313" key="1">
    <source>
        <dbReference type="EMBL" id="KDP36459.1"/>
    </source>
</evidence>
<proteinExistence type="predicted"/>
<sequence>MDACLHLWDPQAHVFRFGTHCEEICPIYKEFAALLVNDSKRALVAASTRTGFFRTFMRILGLPVEEARELVVGDQANLVMLIEQYLDSLDFADLEFQRFRIGL</sequence>
<keyword evidence="2" id="KW-1185">Reference proteome</keyword>
<evidence type="ECO:0000313" key="2">
    <source>
        <dbReference type="Proteomes" id="UP000027138"/>
    </source>
</evidence>
<gene>
    <name evidence="1" type="ORF">JCGZ_08589</name>
</gene>
<accession>A0A067KX72</accession>
<dbReference type="AlphaFoldDB" id="A0A067KX72"/>
<reference evidence="1 2" key="1">
    <citation type="journal article" date="2014" name="PLoS ONE">
        <title>Global Analysis of Gene Expression Profiles in Physic Nut (Jatropha curcas L.) Seedlings Exposed to Salt Stress.</title>
        <authorList>
            <person name="Zhang L."/>
            <person name="Zhang C."/>
            <person name="Wu P."/>
            <person name="Chen Y."/>
            <person name="Li M."/>
            <person name="Jiang H."/>
            <person name="Wu G."/>
        </authorList>
    </citation>
    <scope>NUCLEOTIDE SEQUENCE [LARGE SCALE GENOMIC DNA]</scope>
    <source>
        <strain evidence="2">cv. GZQX0401</strain>
        <tissue evidence="1">Young leaves</tissue>
    </source>
</reference>
<protein>
    <submittedName>
        <fullName evidence="1">Uncharacterized protein</fullName>
    </submittedName>
</protein>